<dbReference type="InterPro" id="IPR050121">
    <property type="entry name" value="Cytochrome_P450_monoxygenase"/>
</dbReference>
<dbReference type="InterPro" id="IPR001128">
    <property type="entry name" value="Cyt_P450"/>
</dbReference>
<dbReference type="Proteomes" id="UP000807306">
    <property type="component" value="Unassembled WGS sequence"/>
</dbReference>
<evidence type="ECO:0000256" key="11">
    <source>
        <dbReference type="ARBA" id="ARBA00023033"/>
    </source>
</evidence>
<dbReference type="Gene3D" id="1.10.630.10">
    <property type="entry name" value="Cytochrome P450"/>
    <property type="match status" value="1"/>
</dbReference>
<keyword evidence="7 13" id="KW-0479">Metal-binding</keyword>
<dbReference type="GO" id="GO:0004497">
    <property type="term" value="F:monooxygenase activity"/>
    <property type="evidence" value="ECO:0007669"/>
    <property type="project" value="UniProtKB-KW"/>
</dbReference>
<keyword evidence="12" id="KW-0472">Membrane</keyword>
<dbReference type="Pfam" id="PF00067">
    <property type="entry name" value="p450"/>
    <property type="match status" value="1"/>
</dbReference>
<evidence type="ECO:0000256" key="5">
    <source>
        <dbReference type="ARBA" id="ARBA00022617"/>
    </source>
</evidence>
<dbReference type="GO" id="GO:0020037">
    <property type="term" value="F:heme binding"/>
    <property type="evidence" value="ECO:0007669"/>
    <property type="project" value="InterPro"/>
</dbReference>
<gene>
    <name evidence="14" type="ORF">CPB83DRAFT_935819</name>
</gene>
<dbReference type="PRINTS" id="PR00385">
    <property type="entry name" value="P450"/>
</dbReference>
<dbReference type="PRINTS" id="PR00465">
    <property type="entry name" value="EP450IV"/>
</dbReference>
<evidence type="ECO:0000256" key="13">
    <source>
        <dbReference type="PIRSR" id="PIRSR602403-1"/>
    </source>
</evidence>
<dbReference type="GO" id="GO:0016705">
    <property type="term" value="F:oxidoreductase activity, acting on paired donors, with incorporation or reduction of molecular oxygen"/>
    <property type="evidence" value="ECO:0007669"/>
    <property type="project" value="InterPro"/>
</dbReference>
<evidence type="ECO:0000256" key="9">
    <source>
        <dbReference type="ARBA" id="ARBA00023002"/>
    </source>
</evidence>
<keyword evidence="8" id="KW-1133">Transmembrane helix</keyword>
<name>A0A9P6JV21_9AGAR</name>
<dbReference type="GO" id="GO:0005506">
    <property type="term" value="F:iron ion binding"/>
    <property type="evidence" value="ECO:0007669"/>
    <property type="project" value="InterPro"/>
</dbReference>
<comment type="caution">
    <text evidence="14">The sequence shown here is derived from an EMBL/GenBank/DDBJ whole genome shotgun (WGS) entry which is preliminary data.</text>
</comment>
<dbReference type="EMBL" id="MU157827">
    <property type="protein sequence ID" value="KAF9534076.1"/>
    <property type="molecule type" value="Genomic_DNA"/>
</dbReference>
<evidence type="ECO:0000256" key="8">
    <source>
        <dbReference type="ARBA" id="ARBA00022989"/>
    </source>
</evidence>
<dbReference type="CDD" id="cd11069">
    <property type="entry name" value="CYP_FUM15-like"/>
    <property type="match status" value="1"/>
</dbReference>
<dbReference type="PANTHER" id="PTHR24305">
    <property type="entry name" value="CYTOCHROME P450"/>
    <property type="match status" value="1"/>
</dbReference>
<evidence type="ECO:0000256" key="12">
    <source>
        <dbReference type="ARBA" id="ARBA00023136"/>
    </source>
</evidence>
<keyword evidence="5 13" id="KW-0349">Heme</keyword>
<reference evidence="14" key="1">
    <citation type="submission" date="2020-11" db="EMBL/GenBank/DDBJ databases">
        <authorList>
            <consortium name="DOE Joint Genome Institute"/>
            <person name="Ahrendt S."/>
            <person name="Riley R."/>
            <person name="Andreopoulos W."/>
            <person name="Labutti K."/>
            <person name="Pangilinan J."/>
            <person name="Ruiz-Duenas F.J."/>
            <person name="Barrasa J.M."/>
            <person name="Sanchez-Garcia M."/>
            <person name="Camarero S."/>
            <person name="Miyauchi S."/>
            <person name="Serrano A."/>
            <person name="Linde D."/>
            <person name="Babiker R."/>
            <person name="Drula E."/>
            <person name="Ayuso-Fernandez I."/>
            <person name="Pacheco R."/>
            <person name="Padilla G."/>
            <person name="Ferreira P."/>
            <person name="Barriuso J."/>
            <person name="Kellner H."/>
            <person name="Castanera R."/>
            <person name="Alfaro M."/>
            <person name="Ramirez L."/>
            <person name="Pisabarro A.G."/>
            <person name="Kuo A."/>
            <person name="Tritt A."/>
            <person name="Lipzen A."/>
            <person name="He G."/>
            <person name="Yan M."/>
            <person name="Ng V."/>
            <person name="Cullen D."/>
            <person name="Martin F."/>
            <person name="Rosso M.-N."/>
            <person name="Henrissat B."/>
            <person name="Hibbett D."/>
            <person name="Martinez A.T."/>
            <person name="Grigoriev I.V."/>
        </authorList>
    </citation>
    <scope>NUCLEOTIDE SEQUENCE</scope>
    <source>
        <strain evidence="14">CBS 506.95</strain>
    </source>
</reference>
<protein>
    <submittedName>
        <fullName evidence="14">Cytochrome P450</fullName>
    </submittedName>
</protein>
<comment type="similarity">
    <text evidence="4">Belongs to the cytochrome P450 family.</text>
</comment>
<evidence type="ECO:0000256" key="6">
    <source>
        <dbReference type="ARBA" id="ARBA00022692"/>
    </source>
</evidence>
<evidence type="ECO:0000256" key="10">
    <source>
        <dbReference type="ARBA" id="ARBA00023004"/>
    </source>
</evidence>
<evidence type="ECO:0000256" key="2">
    <source>
        <dbReference type="ARBA" id="ARBA00004370"/>
    </source>
</evidence>
<accession>A0A9P6JV21</accession>
<sequence>MTFDSYSVFRVGGAFLALFALLKLVHKLYQDWTSPMNMLQGPKRQNWLFGNMKQAWDDDTLSTLDKWFAQYGSVIQAHGVMGERYLMTIDPKALNRVLTNTNVYGKSEGTRYNLSQILGEGVLVTEGDKHRQQRRVMNPAFGAPQVRELTEIFVNKSNLLRDLLMDEVKDSKDKNVNIAPWLNKMTLDVIGLAGFHYKFDALTSDAEKNELNVAFSRLFSLSTTGSFLTIARSLFPIFRLLPMKRDIDSKVSRNAMARIGKKLLSDSRAAVLAENSTVEKSTWKGKDLLSLLMKANMASDLAPDLRMSDEDVLAQVPTFLVAGHETTATATMWALFALTQAPEVQKKLRAELLSVSTDTPSMDELSELPYLDAVVREVLRLHAPVPGTMRQAMEDDILPLSKPFVDKYGKTHDSLFVRKGTRVRVPILAINRTETIWGPDAKEFKPERWLDSSVPQAAHAIPGVWGHMLTFLGGPRACIGYRFSIVELKALLFALVPAFEFELGVPPEEIIKKALIVQRPVVKSEKSKGNQLPLKIRPVQMDKY</sequence>
<evidence type="ECO:0000313" key="15">
    <source>
        <dbReference type="Proteomes" id="UP000807306"/>
    </source>
</evidence>
<dbReference type="SUPFAM" id="SSF48264">
    <property type="entry name" value="Cytochrome P450"/>
    <property type="match status" value="1"/>
</dbReference>
<proteinExistence type="inferred from homology"/>
<comment type="pathway">
    <text evidence="3">Secondary metabolite biosynthesis; terpenoid biosynthesis.</text>
</comment>
<keyword evidence="11" id="KW-0503">Monooxygenase</keyword>
<keyword evidence="10 13" id="KW-0408">Iron</keyword>
<evidence type="ECO:0000256" key="1">
    <source>
        <dbReference type="ARBA" id="ARBA00001971"/>
    </source>
</evidence>
<keyword evidence="6" id="KW-0812">Transmembrane</keyword>
<evidence type="ECO:0000256" key="7">
    <source>
        <dbReference type="ARBA" id="ARBA00022723"/>
    </source>
</evidence>
<dbReference type="InterPro" id="IPR036396">
    <property type="entry name" value="Cyt_P450_sf"/>
</dbReference>
<evidence type="ECO:0000256" key="3">
    <source>
        <dbReference type="ARBA" id="ARBA00004721"/>
    </source>
</evidence>
<keyword evidence="15" id="KW-1185">Reference proteome</keyword>
<keyword evidence="9" id="KW-0560">Oxidoreductase</keyword>
<dbReference type="GO" id="GO:0016020">
    <property type="term" value="C:membrane"/>
    <property type="evidence" value="ECO:0007669"/>
    <property type="project" value="UniProtKB-SubCell"/>
</dbReference>
<dbReference type="PANTHER" id="PTHR24305:SF166">
    <property type="entry name" value="CYTOCHROME P450 12A4, MITOCHONDRIAL-RELATED"/>
    <property type="match status" value="1"/>
</dbReference>
<comment type="subcellular location">
    <subcellularLocation>
        <location evidence="2">Membrane</location>
    </subcellularLocation>
</comment>
<dbReference type="OrthoDB" id="1470350at2759"/>
<feature type="binding site" description="axial binding residue" evidence="13">
    <location>
        <position position="478"/>
    </location>
    <ligand>
        <name>heme</name>
        <dbReference type="ChEBI" id="CHEBI:30413"/>
    </ligand>
    <ligandPart>
        <name>Fe</name>
        <dbReference type="ChEBI" id="CHEBI:18248"/>
    </ligandPart>
</feature>
<organism evidence="14 15">
    <name type="scientific">Crepidotus variabilis</name>
    <dbReference type="NCBI Taxonomy" id="179855"/>
    <lineage>
        <taxon>Eukaryota</taxon>
        <taxon>Fungi</taxon>
        <taxon>Dikarya</taxon>
        <taxon>Basidiomycota</taxon>
        <taxon>Agaricomycotina</taxon>
        <taxon>Agaricomycetes</taxon>
        <taxon>Agaricomycetidae</taxon>
        <taxon>Agaricales</taxon>
        <taxon>Agaricineae</taxon>
        <taxon>Crepidotaceae</taxon>
        <taxon>Crepidotus</taxon>
    </lineage>
</organism>
<evidence type="ECO:0000256" key="4">
    <source>
        <dbReference type="ARBA" id="ARBA00010617"/>
    </source>
</evidence>
<dbReference type="InterPro" id="IPR002403">
    <property type="entry name" value="Cyt_P450_E_grp-IV"/>
</dbReference>
<comment type="cofactor">
    <cofactor evidence="1 13">
        <name>heme</name>
        <dbReference type="ChEBI" id="CHEBI:30413"/>
    </cofactor>
</comment>
<evidence type="ECO:0000313" key="14">
    <source>
        <dbReference type="EMBL" id="KAF9534076.1"/>
    </source>
</evidence>
<dbReference type="AlphaFoldDB" id="A0A9P6JV21"/>